<keyword evidence="2" id="KW-0238">DNA-binding</keyword>
<dbReference type="EMBL" id="BAABGN010000013">
    <property type="protein sequence ID" value="GAA4430215.1"/>
    <property type="molecule type" value="Genomic_DNA"/>
</dbReference>
<accession>A0ABP8LIE4</accession>
<keyword evidence="6" id="KW-1185">Reference proteome</keyword>
<dbReference type="Gene3D" id="1.10.10.10">
    <property type="entry name" value="Winged helix-like DNA-binding domain superfamily/Winged helix DNA-binding domain"/>
    <property type="match status" value="1"/>
</dbReference>
<dbReference type="PROSITE" id="PS51118">
    <property type="entry name" value="HTH_HXLR"/>
    <property type="match status" value="1"/>
</dbReference>
<gene>
    <name evidence="5" type="ORF">GCM10023169_33340</name>
</gene>
<feature type="domain" description="HTH hxlR-type" evidence="4">
    <location>
        <begin position="11"/>
        <end position="109"/>
    </location>
</feature>
<dbReference type="InterPro" id="IPR002577">
    <property type="entry name" value="HTH_HxlR"/>
</dbReference>
<keyword evidence="1" id="KW-0805">Transcription regulation</keyword>
<dbReference type="PANTHER" id="PTHR33204:SF18">
    <property type="entry name" value="TRANSCRIPTIONAL REGULATORY PROTEIN"/>
    <property type="match status" value="1"/>
</dbReference>
<evidence type="ECO:0000256" key="2">
    <source>
        <dbReference type="ARBA" id="ARBA00023125"/>
    </source>
</evidence>
<dbReference type="RefSeq" id="WP_345217587.1">
    <property type="nucleotide sequence ID" value="NZ_BAABGN010000013.1"/>
</dbReference>
<evidence type="ECO:0000256" key="1">
    <source>
        <dbReference type="ARBA" id="ARBA00023015"/>
    </source>
</evidence>
<name>A0ABP8LIE4_9MICO</name>
<evidence type="ECO:0000313" key="5">
    <source>
        <dbReference type="EMBL" id="GAA4430215.1"/>
    </source>
</evidence>
<dbReference type="SUPFAM" id="SSF55718">
    <property type="entry name" value="SCP-like"/>
    <property type="match status" value="1"/>
</dbReference>
<organism evidence="5 6">
    <name type="scientific">Georgenia halophila</name>
    <dbReference type="NCBI Taxonomy" id="620889"/>
    <lineage>
        <taxon>Bacteria</taxon>
        <taxon>Bacillati</taxon>
        <taxon>Actinomycetota</taxon>
        <taxon>Actinomycetes</taxon>
        <taxon>Micrococcales</taxon>
        <taxon>Bogoriellaceae</taxon>
        <taxon>Georgenia</taxon>
    </lineage>
</organism>
<proteinExistence type="predicted"/>
<evidence type="ECO:0000313" key="6">
    <source>
        <dbReference type="Proteomes" id="UP001500622"/>
    </source>
</evidence>
<keyword evidence="3" id="KW-0804">Transcription</keyword>
<evidence type="ECO:0000259" key="4">
    <source>
        <dbReference type="PROSITE" id="PS51118"/>
    </source>
</evidence>
<dbReference type="InterPro" id="IPR036527">
    <property type="entry name" value="SCP2_sterol-bd_dom_sf"/>
</dbReference>
<protein>
    <submittedName>
        <fullName evidence="5">Winged helix-turn-helix transcriptional regulator</fullName>
    </submittedName>
</protein>
<dbReference type="Proteomes" id="UP001500622">
    <property type="component" value="Unassembled WGS sequence"/>
</dbReference>
<sequence>MTGKRWYDDACGMALGLNLVGDRWALHVVRELLLGPKRFADLRGDLPGISSNVLAQRLDELEERVIVRRRRLPPPASAWVYELTEWGAELEPVIVHLGRWAVRSPAFGRESRLSCTSVVLSMRTMFRPEAAAGLDLRVGFRLEELQVLGRITEGSLDVGPVDALAAPEHGGPAAVVTTTPEVLAGILYDGVALDEALESGAATLEGDRAALVRYAECFWLPEPAAPTADDPAER</sequence>
<reference evidence="6" key="1">
    <citation type="journal article" date="2019" name="Int. J. Syst. Evol. Microbiol.">
        <title>The Global Catalogue of Microorganisms (GCM) 10K type strain sequencing project: providing services to taxonomists for standard genome sequencing and annotation.</title>
        <authorList>
            <consortium name="The Broad Institute Genomics Platform"/>
            <consortium name="The Broad Institute Genome Sequencing Center for Infectious Disease"/>
            <person name="Wu L."/>
            <person name="Ma J."/>
        </authorList>
    </citation>
    <scope>NUCLEOTIDE SEQUENCE [LARGE SCALE GENOMIC DNA]</scope>
    <source>
        <strain evidence="6">JCM 17810</strain>
    </source>
</reference>
<evidence type="ECO:0000256" key="3">
    <source>
        <dbReference type="ARBA" id="ARBA00023163"/>
    </source>
</evidence>
<dbReference type="Pfam" id="PF01638">
    <property type="entry name" value="HxlR"/>
    <property type="match status" value="1"/>
</dbReference>
<dbReference type="PANTHER" id="PTHR33204">
    <property type="entry name" value="TRANSCRIPTIONAL REGULATOR, MARR FAMILY"/>
    <property type="match status" value="1"/>
</dbReference>
<dbReference type="InterPro" id="IPR036390">
    <property type="entry name" value="WH_DNA-bd_sf"/>
</dbReference>
<comment type="caution">
    <text evidence="5">The sequence shown here is derived from an EMBL/GenBank/DDBJ whole genome shotgun (WGS) entry which is preliminary data.</text>
</comment>
<dbReference type="SUPFAM" id="SSF46785">
    <property type="entry name" value="Winged helix' DNA-binding domain"/>
    <property type="match status" value="1"/>
</dbReference>
<dbReference type="InterPro" id="IPR036388">
    <property type="entry name" value="WH-like_DNA-bd_sf"/>
</dbReference>
<dbReference type="Gene3D" id="3.30.1050.10">
    <property type="entry name" value="SCP2 sterol-binding domain"/>
    <property type="match status" value="1"/>
</dbReference>